<feature type="domain" description="Aldehyde dehydrogenase" evidence="8">
    <location>
        <begin position="18"/>
        <end position="289"/>
    </location>
</feature>
<dbReference type="InterPro" id="IPR015590">
    <property type="entry name" value="Aldehyde_DH_dom"/>
</dbReference>
<dbReference type="Proteomes" id="UP001199525">
    <property type="component" value="Unassembled WGS sequence"/>
</dbReference>
<keyword evidence="5 7" id="KW-0560">Oxidoreductase</keyword>
<dbReference type="RefSeq" id="WP_229489521.1">
    <property type="nucleotide sequence ID" value="NZ_JAIVFQ010000090.1"/>
</dbReference>
<dbReference type="Gene3D" id="3.40.605.10">
    <property type="entry name" value="Aldehyde Dehydrogenase, Chain A, domain 1"/>
    <property type="match status" value="1"/>
</dbReference>
<keyword evidence="7" id="KW-0963">Cytoplasm</keyword>
<dbReference type="InterPro" id="IPR016163">
    <property type="entry name" value="Ald_DH_C"/>
</dbReference>
<reference evidence="9 10" key="1">
    <citation type="journal article" date="2021" name="Microorganisms">
        <title>Genome Evolution of Filamentous Cyanobacterium Nostoc Species: From Facultative Symbiosis to Free Living.</title>
        <authorList>
            <person name="Huo D."/>
            <person name="Li H."/>
            <person name="Cai F."/>
            <person name="Guo X."/>
            <person name="Qiao Z."/>
            <person name="Wang W."/>
            <person name="Yu G."/>
            <person name="Li R."/>
        </authorList>
    </citation>
    <scope>NUCLEOTIDE SEQUENCE [LARGE SCALE GENOMIC DNA]</scope>
    <source>
        <strain evidence="9 10">CHAB 5714</strain>
    </source>
</reference>
<dbReference type="InterPro" id="IPR016162">
    <property type="entry name" value="Ald_DH_N"/>
</dbReference>
<dbReference type="InterPro" id="IPR000965">
    <property type="entry name" value="GPR_dom"/>
</dbReference>
<evidence type="ECO:0000313" key="9">
    <source>
        <dbReference type="EMBL" id="MCC5603746.1"/>
    </source>
</evidence>
<keyword evidence="10" id="KW-1185">Reference proteome</keyword>
<evidence type="ECO:0000256" key="3">
    <source>
        <dbReference type="ARBA" id="ARBA00022650"/>
    </source>
</evidence>
<dbReference type="PANTHER" id="PTHR11063">
    <property type="entry name" value="GLUTAMATE SEMIALDEHYDE DEHYDROGENASE"/>
    <property type="match status" value="1"/>
</dbReference>
<dbReference type="EMBL" id="JAIVFQ010000090">
    <property type="protein sequence ID" value="MCC5603746.1"/>
    <property type="molecule type" value="Genomic_DNA"/>
</dbReference>
<keyword evidence="3 7" id="KW-0641">Proline biosynthesis</keyword>
<comment type="catalytic activity">
    <reaction evidence="6 7">
        <text>L-glutamate 5-semialdehyde + phosphate + NADP(+) = L-glutamyl 5-phosphate + NADPH + H(+)</text>
        <dbReference type="Rhea" id="RHEA:19541"/>
        <dbReference type="ChEBI" id="CHEBI:15378"/>
        <dbReference type="ChEBI" id="CHEBI:43474"/>
        <dbReference type="ChEBI" id="CHEBI:57783"/>
        <dbReference type="ChEBI" id="CHEBI:58066"/>
        <dbReference type="ChEBI" id="CHEBI:58274"/>
        <dbReference type="ChEBI" id="CHEBI:58349"/>
        <dbReference type="EC" id="1.2.1.41"/>
    </reaction>
</comment>
<dbReference type="InterPro" id="IPR012134">
    <property type="entry name" value="Glu-5-SA_DH"/>
</dbReference>
<comment type="function">
    <text evidence="7">Catalyzes the NADPH-dependent reduction of L-glutamate 5-phosphate into L-glutamate 5-semialdehyde and phosphate. The product spontaneously undergoes cyclization to form 1-pyrroline-5-carboxylate.</text>
</comment>
<dbReference type="PIRSF" id="PIRSF000151">
    <property type="entry name" value="GPR"/>
    <property type="match status" value="1"/>
</dbReference>
<dbReference type="HAMAP" id="MF_00412">
    <property type="entry name" value="ProA"/>
    <property type="match status" value="1"/>
</dbReference>
<evidence type="ECO:0000256" key="1">
    <source>
        <dbReference type="ARBA" id="ARBA00004985"/>
    </source>
</evidence>
<dbReference type="CDD" id="cd07079">
    <property type="entry name" value="ALDH_F18-19_ProA-GPR"/>
    <property type="match status" value="1"/>
</dbReference>
<accession>A0ABS8IIJ1</accession>
<dbReference type="InterPro" id="IPR016161">
    <property type="entry name" value="Ald_DH/histidinol_DH"/>
</dbReference>
<evidence type="ECO:0000259" key="8">
    <source>
        <dbReference type="Pfam" id="PF00171"/>
    </source>
</evidence>
<dbReference type="GO" id="GO:0004350">
    <property type="term" value="F:glutamate-5-semialdehyde dehydrogenase activity"/>
    <property type="evidence" value="ECO:0007669"/>
    <property type="project" value="UniProtKB-EC"/>
</dbReference>
<evidence type="ECO:0000256" key="4">
    <source>
        <dbReference type="ARBA" id="ARBA00022857"/>
    </source>
</evidence>
<comment type="similarity">
    <text evidence="7">Belongs to the gamma-glutamyl phosphate reductase family.</text>
</comment>
<name>A0ABS8IIJ1_9NOSO</name>
<evidence type="ECO:0000256" key="5">
    <source>
        <dbReference type="ARBA" id="ARBA00023002"/>
    </source>
</evidence>
<dbReference type="PANTHER" id="PTHR11063:SF8">
    <property type="entry name" value="DELTA-1-PYRROLINE-5-CARBOXYLATE SYNTHASE"/>
    <property type="match status" value="1"/>
</dbReference>
<comment type="subcellular location">
    <subcellularLocation>
        <location evidence="7">Cytoplasm</location>
    </subcellularLocation>
</comment>
<evidence type="ECO:0000256" key="2">
    <source>
        <dbReference type="ARBA" id="ARBA00022605"/>
    </source>
</evidence>
<evidence type="ECO:0000313" key="10">
    <source>
        <dbReference type="Proteomes" id="UP001199525"/>
    </source>
</evidence>
<evidence type="ECO:0000256" key="7">
    <source>
        <dbReference type="HAMAP-Rule" id="MF_00412"/>
    </source>
</evidence>
<keyword evidence="4 7" id="KW-0521">NADP</keyword>
<dbReference type="Gene3D" id="3.40.309.10">
    <property type="entry name" value="Aldehyde Dehydrogenase, Chain A, domain 2"/>
    <property type="match status" value="1"/>
</dbReference>
<comment type="caution">
    <text evidence="9">The sequence shown here is derived from an EMBL/GenBank/DDBJ whole genome shotgun (WGS) entry which is preliminary data.</text>
</comment>
<dbReference type="PROSITE" id="PS01223">
    <property type="entry name" value="PROA"/>
    <property type="match status" value="1"/>
</dbReference>
<dbReference type="EC" id="1.2.1.41" evidence="7"/>
<dbReference type="NCBIfam" id="TIGR00407">
    <property type="entry name" value="proA"/>
    <property type="match status" value="1"/>
</dbReference>
<organism evidence="9 10">
    <name type="scientific">Nostoc favosum CHAB5714</name>
    <dbReference type="NCBI Taxonomy" id="2780399"/>
    <lineage>
        <taxon>Bacteria</taxon>
        <taxon>Bacillati</taxon>
        <taxon>Cyanobacteriota</taxon>
        <taxon>Cyanophyceae</taxon>
        <taxon>Nostocales</taxon>
        <taxon>Nostocaceae</taxon>
        <taxon>Nostoc</taxon>
        <taxon>Nostoc favosum</taxon>
    </lineage>
</organism>
<sequence length="435" mass="47088">MTIVNIASPLIAIAGQTRQAASKLAILSTEVKNQALVAVAQALESAIDEILQANIADCEAADAEGIPKPLYKRLQLDEHKLKDAIAGVRDVGKLADPIGKVQIHRELDTGLILKRITCPLGVLGIIFEARPEAAIQIVSLAIKSGNGVILKCGKEAVRSCEAIVKAIKQGLSQTAVNPDAVQLLTTREETLELLKLDKYVDLIIPRGSNSFVRFVQENTRIPVLGHADGICHLYIDKAADISKAVPITVDAKAQYPAVCNAIETLLVHASIAREFLPQVADALQERHVELRGDKRTLELLPNIVPATEIDWETEYSDFILSIKIVDSLEDAIAHINEYGSRHTDAIISEDSASVETFFGLVNSANIFHNCSTRFADGFRYGFGAEVGISTQQMPPRGPVGLEGLVTYKYQMTGDGHIVATYTGANAKAFTHEDLV</sequence>
<dbReference type="SUPFAM" id="SSF53720">
    <property type="entry name" value="ALDH-like"/>
    <property type="match status" value="1"/>
</dbReference>
<proteinExistence type="inferred from homology"/>
<comment type="pathway">
    <text evidence="1 7">Amino-acid biosynthesis; L-proline biosynthesis; L-glutamate 5-semialdehyde from L-glutamate: step 2/2.</text>
</comment>
<protein>
    <recommendedName>
        <fullName evidence="7">Gamma-glutamyl phosphate reductase</fullName>
        <shortName evidence="7">GPR</shortName>
        <ecNumber evidence="7">1.2.1.41</ecNumber>
    </recommendedName>
    <alternativeName>
        <fullName evidence="7">Glutamate-5-semialdehyde dehydrogenase</fullName>
    </alternativeName>
    <alternativeName>
        <fullName evidence="7">Glutamyl-gamma-semialdehyde dehydrogenase</fullName>
        <shortName evidence="7">GSA dehydrogenase</shortName>
    </alternativeName>
</protein>
<gene>
    <name evidence="7" type="primary">proA</name>
    <name evidence="9" type="ORF">LC586_32385</name>
</gene>
<evidence type="ECO:0000256" key="6">
    <source>
        <dbReference type="ARBA" id="ARBA00049024"/>
    </source>
</evidence>
<dbReference type="Pfam" id="PF00171">
    <property type="entry name" value="Aldedh"/>
    <property type="match status" value="1"/>
</dbReference>
<keyword evidence="2 7" id="KW-0028">Amino-acid biosynthesis</keyword>
<dbReference type="NCBIfam" id="NF001221">
    <property type="entry name" value="PRK00197.1"/>
    <property type="match status" value="1"/>
</dbReference>
<dbReference type="InterPro" id="IPR020593">
    <property type="entry name" value="G-glutamylP_reductase_CS"/>
</dbReference>